<keyword evidence="3" id="KW-1185">Reference proteome</keyword>
<reference evidence="2 3" key="1">
    <citation type="journal article" date="2020" name="ISME J.">
        <title>Uncovering the hidden diversity of litter-decomposition mechanisms in mushroom-forming fungi.</title>
        <authorList>
            <person name="Floudas D."/>
            <person name="Bentzer J."/>
            <person name="Ahren D."/>
            <person name="Johansson T."/>
            <person name="Persson P."/>
            <person name="Tunlid A."/>
        </authorList>
    </citation>
    <scope>NUCLEOTIDE SEQUENCE [LARGE SCALE GENOMIC DNA]</scope>
    <source>
        <strain evidence="2 3">CBS 406.79</strain>
    </source>
</reference>
<evidence type="ECO:0000313" key="2">
    <source>
        <dbReference type="EMBL" id="KAF5367643.1"/>
    </source>
</evidence>
<feature type="region of interest" description="Disordered" evidence="1">
    <location>
        <begin position="149"/>
        <end position="178"/>
    </location>
</feature>
<protein>
    <submittedName>
        <fullName evidence="2">Uncharacterized protein</fullName>
    </submittedName>
</protein>
<feature type="region of interest" description="Disordered" evidence="1">
    <location>
        <begin position="30"/>
        <end position="80"/>
    </location>
</feature>
<evidence type="ECO:0000313" key="3">
    <source>
        <dbReference type="Proteomes" id="UP000518752"/>
    </source>
</evidence>
<dbReference type="Proteomes" id="UP000518752">
    <property type="component" value="Unassembled WGS sequence"/>
</dbReference>
<feature type="compositionally biased region" description="Basic residues" evidence="1">
    <location>
        <begin position="65"/>
        <end position="75"/>
    </location>
</feature>
<sequence>MLLRKPTHAGGSPTPSAARFFTEIDASVSTYHESPNPAPTSPQSKTHAFFSSPFTAAPPSPPLPLRKRLKKKARHQAPSLAHPAKILTADFFSTASSLSPPRPLPPPPQSNRRNFLNLDLKDDARPLMLAGAFASTPTPTEIRDEFISDDPHSKTIVGGQGSAWAEASSEPTPKPPSQVYNPARATLMTLLKQNPLHPVSPH</sequence>
<gene>
    <name evidence="2" type="ORF">D9757_010992</name>
</gene>
<dbReference type="EMBL" id="JAACJN010000141">
    <property type="protein sequence ID" value="KAF5367643.1"/>
    <property type="molecule type" value="Genomic_DNA"/>
</dbReference>
<organism evidence="2 3">
    <name type="scientific">Collybiopsis confluens</name>
    <dbReference type="NCBI Taxonomy" id="2823264"/>
    <lineage>
        <taxon>Eukaryota</taxon>
        <taxon>Fungi</taxon>
        <taxon>Dikarya</taxon>
        <taxon>Basidiomycota</taxon>
        <taxon>Agaricomycotina</taxon>
        <taxon>Agaricomycetes</taxon>
        <taxon>Agaricomycetidae</taxon>
        <taxon>Agaricales</taxon>
        <taxon>Marasmiineae</taxon>
        <taxon>Omphalotaceae</taxon>
        <taxon>Collybiopsis</taxon>
    </lineage>
</organism>
<evidence type="ECO:0000256" key="1">
    <source>
        <dbReference type="SAM" id="MobiDB-lite"/>
    </source>
</evidence>
<accession>A0A8H5LSA5</accession>
<dbReference type="AlphaFoldDB" id="A0A8H5LSA5"/>
<name>A0A8H5LSA5_9AGAR</name>
<proteinExistence type="predicted"/>
<comment type="caution">
    <text evidence="2">The sequence shown here is derived from an EMBL/GenBank/DDBJ whole genome shotgun (WGS) entry which is preliminary data.</text>
</comment>